<dbReference type="Pfam" id="PF07853">
    <property type="entry name" value="DUF1648"/>
    <property type="match status" value="1"/>
</dbReference>
<dbReference type="GO" id="GO:0009636">
    <property type="term" value="P:response to toxic substance"/>
    <property type="evidence" value="ECO:0007669"/>
    <property type="project" value="TreeGrafter"/>
</dbReference>
<proteinExistence type="predicted"/>
<name>A0A1Y3TYR6_9FIRM</name>
<evidence type="ECO:0000313" key="3">
    <source>
        <dbReference type="EMBL" id="OUN41724.1"/>
    </source>
</evidence>
<feature type="transmembrane region" description="Helical" evidence="1">
    <location>
        <begin position="186"/>
        <end position="207"/>
    </location>
</feature>
<evidence type="ECO:0000313" key="4">
    <source>
        <dbReference type="Proteomes" id="UP000195455"/>
    </source>
</evidence>
<organism evidence="3 4">
    <name type="scientific">Anaerotignum lactatifermentans</name>
    <dbReference type="NCBI Taxonomy" id="160404"/>
    <lineage>
        <taxon>Bacteria</taxon>
        <taxon>Bacillati</taxon>
        <taxon>Bacillota</taxon>
        <taxon>Clostridia</taxon>
        <taxon>Lachnospirales</taxon>
        <taxon>Anaerotignaceae</taxon>
        <taxon>Anaerotignum</taxon>
    </lineage>
</organism>
<keyword evidence="1" id="KW-0472">Membrane</keyword>
<protein>
    <recommendedName>
        <fullName evidence="2">DUF1648 domain-containing protein</fullName>
    </recommendedName>
</protein>
<dbReference type="Proteomes" id="UP000195455">
    <property type="component" value="Unassembled WGS sequence"/>
</dbReference>
<accession>A0A1Y3TYR6</accession>
<dbReference type="RefSeq" id="WP_087989636.1">
    <property type="nucleotide sequence ID" value="NZ_CAJFIW010000022.1"/>
</dbReference>
<dbReference type="AlphaFoldDB" id="A0A1Y3TYR6"/>
<feature type="transmembrane region" description="Helical" evidence="1">
    <location>
        <begin position="48"/>
        <end position="66"/>
    </location>
</feature>
<dbReference type="PANTHER" id="PTHR37810">
    <property type="entry name" value="IMMUNITY PROTEIN SDPI"/>
    <property type="match status" value="1"/>
</dbReference>
<feature type="transmembrane region" description="Helical" evidence="1">
    <location>
        <begin position="87"/>
        <end position="106"/>
    </location>
</feature>
<feature type="transmembrane region" description="Helical" evidence="1">
    <location>
        <begin position="112"/>
        <end position="132"/>
    </location>
</feature>
<evidence type="ECO:0000256" key="1">
    <source>
        <dbReference type="SAM" id="Phobius"/>
    </source>
</evidence>
<reference evidence="4" key="1">
    <citation type="submission" date="2017-04" db="EMBL/GenBank/DDBJ databases">
        <title>Function of individual gut microbiota members based on whole genome sequencing of pure cultures obtained from chicken caecum.</title>
        <authorList>
            <person name="Medvecky M."/>
            <person name="Cejkova D."/>
            <person name="Polansky O."/>
            <person name="Karasova D."/>
            <person name="Kubasova T."/>
            <person name="Cizek A."/>
            <person name="Rychlik I."/>
        </authorList>
    </citation>
    <scope>NUCLEOTIDE SEQUENCE [LARGE SCALE GENOMIC DNA]</scope>
    <source>
        <strain evidence="4">An75</strain>
    </source>
</reference>
<dbReference type="Pfam" id="PF13630">
    <property type="entry name" value="SdpI"/>
    <property type="match status" value="1"/>
</dbReference>
<gene>
    <name evidence="3" type="ORF">B5G26_10870</name>
</gene>
<dbReference type="InterPro" id="IPR026272">
    <property type="entry name" value="SdpI"/>
</dbReference>
<dbReference type="InterPro" id="IPR025962">
    <property type="entry name" value="SdpI/YhfL"/>
</dbReference>
<dbReference type="EMBL" id="NFHM01000016">
    <property type="protein sequence ID" value="OUN41724.1"/>
    <property type="molecule type" value="Genomic_DNA"/>
</dbReference>
<evidence type="ECO:0000259" key="2">
    <source>
        <dbReference type="Pfam" id="PF07853"/>
    </source>
</evidence>
<feature type="domain" description="DUF1648" evidence="2">
    <location>
        <begin position="11"/>
        <end position="43"/>
    </location>
</feature>
<dbReference type="PIRSF" id="PIRSF038959">
    <property type="entry name" value="SdpI"/>
    <property type="match status" value="1"/>
</dbReference>
<comment type="caution">
    <text evidence="3">The sequence shown here is derived from an EMBL/GenBank/DDBJ whole genome shotgun (WGS) entry which is preliminary data.</text>
</comment>
<feature type="transmembrane region" description="Helical" evidence="1">
    <location>
        <begin position="164"/>
        <end position="180"/>
    </location>
</feature>
<keyword evidence="1" id="KW-1133">Transmembrane helix</keyword>
<dbReference type="InterPro" id="IPR012867">
    <property type="entry name" value="DUF1648"/>
</dbReference>
<keyword evidence="1" id="KW-0812">Transmembrane</keyword>
<dbReference type="PANTHER" id="PTHR37810:SF5">
    <property type="entry name" value="IMMUNITY PROTEIN SDPI"/>
    <property type="match status" value="1"/>
</dbReference>
<sequence>MKGKTFLLILLSILPLLMVAVLYPKLPEMVPVHWDLDGGVTYGEKIKLFPLAGLSLVFGIFMPFLAKIDPRKQNYERFADAYFGTRIILLVFMIVMMSITLTESLYPGFLQVGRVVCAMVAVMFILLGNLMPKFKSNFFTGMKTPWALSNENVWNKTQRLGGRLFFFGGLVILISCFMVPEKQLFWGAMGIMLLICLIPTVMSYLWYQQEAHGEEK</sequence>